<dbReference type="AlphaFoldDB" id="A0A7J8KB99"/>
<evidence type="ECO:0000313" key="1">
    <source>
        <dbReference type="EMBL" id="KAF6506147.1"/>
    </source>
</evidence>
<name>A0A7J8KB99_ROUAE</name>
<evidence type="ECO:0000313" key="2">
    <source>
        <dbReference type="Proteomes" id="UP000593571"/>
    </source>
</evidence>
<accession>A0A7J8KB99</accession>
<proteinExistence type="predicted"/>
<reference evidence="1 2" key="1">
    <citation type="journal article" date="2020" name="Nature">
        <title>Six reference-quality genomes reveal evolution of bat adaptations.</title>
        <authorList>
            <person name="Jebb D."/>
            <person name="Huang Z."/>
            <person name="Pippel M."/>
            <person name="Hughes G.M."/>
            <person name="Lavrichenko K."/>
            <person name="Devanna P."/>
            <person name="Winkler S."/>
            <person name="Jermiin L.S."/>
            <person name="Skirmuntt E.C."/>
            <person name="Katzourakis A."/>
            <person name="Burkitt-Gray L."/>
            <person name="Ray D.A."/>
            <person name="Sullivan K.A.M."/>
            <person name="Roscito J.G."/>
            <person name="Kirilenko B.M."/>
            <person name="Davalos L.M."/>
            <person name="Corthals A.P."/>
            <person name="Power M.L."/>
            <person name="Jones G."/>
            <person name="Ransome R.D."/>
            <person name="Dechmann D.K.N."/>
            <person name="Locatelli A.G."/>
            <person name="Puechmaille S.J."/>
            <person name="Fedrigo O."/>
            <person name="Jarvis E.D."/>
            <person name="Hiller M."/>
            <person name="Vernes S.C."/>
            <person name="Myers E.W."/>
            <person name="Teeling E.C."/>
        </authorList>
    </citation>
    <scope>NUCLEOTIDE SEQUENCE [LARGE SCALE GENOMIC DNA]</scope>
    <source>
        <strain evidence="1">MRouAeg1</strain>
        <tissue evidence="1">Muscle</tissue>
    </source>
</reference>
<dbReference type="Proteomes" id="UP000593571">
    <property type="component" value="Unassembled WGS sequence"/>
</dbReference>
<organism evidence="1 2">
    <name type="scientific">Rousettus aegyptiacus</name>
    <name type="common">Egyptian fruit bat</name>
    <name type="synonym">Pteropus aegyptiacus</name>
    <dbReference type="NCBI Taxonomy" id="9407"/>
    <lineage>
        <taxon>Eukaryota</taxon>
        <taxon>Metazoa</taxon>
        <taxon>Chordata</taxon>
        <taxon>Craniata</taxon>
        <taxon>Vertebrata</taxon>
        <taxon>Euteleostomi</taxon>
        <taxon>Mammalia</taxon>
        <taxon>Eutheria</taxon>
        <taxon>Laurasiatheria</taxon>
        <taxon>Chiroptera</taxon>
        <taxon>Yinpterochiroptera</taxon>
        <taxon>Pteropodoidea</taxon>
        <taxon>Pteropodidae</taxon>
        <taxon>Rousettinae</taxon>
        <taxon>Rousettus</taxon>
    </lineage>
</organism>
<sequence length="147" mass="17019">MQDGTQGERLSVPCYAERKSNSRQKADHFLFVLWLHPPGPESQERGQRKPLDASEPALFILTISPPSIHSPRGSEKNKQTDLPYFHSCPLRRRSRCCLLTAMKSTSFFHLKWFPASLPTNHLFSKWVTFSQLSFLIINHRLSHHLPR</sequence>
<keyword evidence="2" id="KW-1185">Reference proteome</keyword>
<protein>
    <submittedName>
        <fullName evidence="1">Uncharacterized protein</fullName>
    </submittedName>
</protein>
<comment type="caution">
    <text evidence="1">The sequence shown here is derived from an EMBL/GenBank/DDBJ whole genome shotgun (WGS) entry which is preliminary data.</text>
</comment>
<gene>
    <name evidence="1" type="ORF">HJG63_007965</name>
</gene>
<dbReference type="EMBL" id="JACASE010000001">
    <property type="protein sequence ID" value="KAF6506147.1"/>
    <property type="molecule type" value="Genomic_DNA"/>
</dbReference>